<accession>A0A1H9RDP9</accession>
<proteinExistence type="inferred from homology"/>
<evidence type="ECO:0000256" key="4">
    <source>
        <dbReference type="ARBA" id="ARBA00049194"/>
    </source>
</evidence>
<evidence type="ECO:0000256" key="3">
    <source>
        <dbReference type="ARBA" id="ARBA00024226"/>
    </source>
</evidence>
<comment type="similarity">
    <text evidence="1 6">Belongs to the aldehyde dehydrogenase family.</text>
</comment>
<dbReference type="Gene3D" id="3.40.309.10">
    <property type="entry name" value="Aldehyde Dehydrogenase, Chain A, domain 2"/>
    <property type="match status" value="1"/>
</dbReference>
<dbReference type="STRING" id="531814.SAMN04487944_108129"/>
<dbReference type="InterPro" id="IPR016163">
    <property type="entry name" value="Ald_DH_C"/>
</dbReference>
<keyword evidence="9" id="KW-1185">Reference proteome</keyword>
<comment type="catalytic activity">
    <reaction evidence="4">
        <text>an aldehyde + NAD(+) + H2O = a carboxylate + NADH + 2 H(+)</text>
        <dbReference type="Rhea" id="RHEA:16185"/>
        <dbReference type="ChEBI" id="CHEBI:15377"/>
        <dbReference type="ChEBI" id="CHEBI:15378"/>
        <dbReference type="ChEBI" id="CHEBI:17478"/>
        <dbReference type="ChEBI" id="CHEBI:29067"/>
        <dbReference type="ChEBI" id="CHEBI:57540"/>
        <dbReference type="ChEBI" id="CHEBI:57945"/>
        <dbReference type="EC" id="1.2.1.3"/>
    </reaction>
</comment>
<dbReference type="CDD" id="cd07138">
    <property type="entry name" value="ALDH_CddD_SSP0762"/>
    <property type="match status" value="1"/>
</dbReference>
<evidence type="ECO:0000256" key="1">
    <source>
        <dbReference type="ARBA" id="ARBA00009986"/>
    </source>
</evidence>
<dbReference type="GO" id="GO:0004029">
    <property type="term" value="F:aldehyde dehydrogenase (NAD+) activity"/>
    <property type="evidence" value="ECO:0007669"/>
    <property type="project" value="UniProtKB-EC"/>
</dbReference>
<dbReference type="EMBL" id="FOGL01000008">
    <property type="protein sequence ID" value="SER70866.1"/>
    <property type="molecule type" value="Genomic_DNA"/>
</dbReference>
<gene>
    <name evidence="8" type="ORF">SAMN04487944_108129</name>
</gene>
<dbReference type="OrthoDB" id="9762913at2"/>
<feature type="active site" evidence="5">
    <location>
        <position position="245"/>
    </location>
</feature>
<evidence type="ECO:0000313" key="8">
    <source>
        <dbReference type="EMBL" id="SER70866.1"/>
    </source>
</evidence>
<evidence type="ECO:0000313" key="9">
    <source>
        <dbReference type="Proteomes" id="UP000199687"/>
    </source>
</evidence>
<dbReference type="Pfam" id="PF00171">
    <property type="entry name" value="Aldedh"/>
    <property type="match status" value="1"/>
</dbReference>
<dbReference type="AlphaFoldDB" id="A0A1H9RDP9"/>
<dbReference type="FunFam" id="3.40.309.10:FF:000012">
    <property type="entry name" value="Betaine aldehyde dehydrogenase"/>
    <property type="match status" value="1"/>
</dbReference>
<dbReference type="EC" id="1.2.1.3" evidence="3"/>
<evidence type="ECO:0000259" key="7">
    <source>
        <dbReference type="Pfam" id="PF00171"/>
    </source>
</evidence>
<dbReference type="Proteomes" id="UP000199687">
    <property type="component" value="Unassembled WGS sequence"/>
</dbReference>
<organism evidence="8 9">
    <name type="scientific">Gracilibacillus ureilyticus</name>
    <dbReference type="NCBI Taxonomy" id="531814"/>
    <lineage>
        <taxon>Bacteria</taxon>
        <taxon>Bacillati</taxon>
        <taxon>Bacillota</taxon>
        <taxon>Bacilli</taxon>
        <taxon>Bacillales</taxon>
        <taxon>Bacillaceae</taxon>
        <taxon>Gracilibacillus</taxon>
    </lineage>
</organism>
<dbReference type="Gene3D" id="3.40.605.10">
    <property type="entry name" value="Aldehyde Dehydrogenase, Chain A, domain 1"/>
    <property type="match status" value="1"/>
</dbReference>
<evidence type="ECO:0000256" key="6">
    <source>
        <dbReference type="RuleBase" id="RU003345"/>
    </source>
</evidence>
<dbReference type="InterPro" id="IPR029510">
    <property type="entry name" value="Ald_DH_CS_GLU"/>
</dbReference>
<dbReference type="PANTHER" id="PTHR42804">
    <property type="entry name" value="ALDEHYDE DEHYDROGENASE"/>
    <property type="match status" value="1"/>
</dbReference>
<feature type="domain" description="Aldehyde dehydrogenase" evidence="7">
    <location>
        <begin position="13"/>
        <end position="470"/>
    </location>
</feature>
<dbReference type="InterPro" id="IPR016161">
    <property type="entry name" value="Ald_DH/histidinol_DH"/>
</dbReference>
<dbReference type="PROSITE" id="PS00070">
    <property type="entry name" value="ALDEHYDE_DEHYDR_CYS"/>
    <property type="match status" value="1"/>
</dbReference>
<evidence type="ECO:0000256" key="5">
    <source>
        <dbReference type="PROSITE-ProRule" id="PRU10007"/>
    </source>
</evidence>
<sequence>MYNYTKHYINGEWVESTGSETIDVINPATEEKIGTISSGTTDDLDKAVKAAKEAFPAFSQTSREERVQLLENIVREYEKRKDDFIQVITEELGSPVTFSEEVQYEMGLNHFKATAKVLRDFPFTEDRENSYIQKDSIGVAGLITPWNFPTNQICTKLASALAAGCTVVFKPATKTPFASILLMEVLEKAGVPKGVVNLVNGRGSVIGDGISTHPDIDFVSFTGSGKVGSNIMKNAAEDIKKVALELGGKSPIVVLDDADIETAARTAISNIAANTGQVCTAGTRTLIPKNMHDKFVDAVKNLVEEYPVGDPKDKNTFTGPQVSEDQWETVQDYIQKGIDSGAELIVGGKGKPEGLEKGYYSRITMFTNLSHDDTIAQEEIFGPVMTVFTYETIEEAIELANDVVYGLAGYVVGNDPEKVAKVAKSIRAGRIVINNSDPDFTAPFGGFKQSGIGREWGDYGIEEFLEPKTILGLPK</sequence>
<dbReference type="InterPro" id="IPR015590">
    <property type="entry name" value="Aldehyde_DH_dom"/>
</dbReference>
<protein>
    <recommendedName>
        <fullName evidence="3">aldehyde dehydrogenase (NAD(+))</fullName>
        <ecNumber evidence="3">1.2.1.3</ecNumber>
    </recommendedName>
</protein>
<dbReference type="InterPro" id="IPR016160">
    <property type="entry name" value="Ald_DH_CS_CYS"/>
</dbReference>
<evidence type="ECO:0000256" key="2">
    <source>
        <dbReference type="ARBA" id="ARBA00023002"/>
    </source>
</evidence>
<reference evidence="8 9" key="1">
    <citation type="submission" date="2016-10" db="EMBL/GenBank/DDBJ databases">
        <authorList>
            <person name="de Groot N.N."/>
        </authorList>
    </citation>
    <scope>NUCLEOTIDE SEQUENCE [LARGE SCALE GENOMIC DNA]</scope>
    <source>
        <strain evidence="8 9">CGMCC 1.7727</strain>
    </source>
</reference>
<dbReference type="RefSeq" id="WP_089740671.1">
    <property type="nucleotide sequence ID" value="NZ_FOGL01000008.1"/>
</dbReference>
<dbReference type="InterPro" id="IPR016162">
    <property type="entry name" value="Ald_DH_N"/>
</dbReference>
<dbReference type="PANTHER" id="PTHR42804:SF1">
    <property type="entry name" value="ALDEHYDE DEHYDROGENASE-RELATED"/>
    <property type="match status" value="1"/>
</dbReference>
<dbReference type="FunFam" id="3.40.605.10:FF:000007">
    <property type="entry name" value="NAD/NADP-dependent betaine aldehyde dehydrogenase"/>
    <property type="match status" value="1"/>
</dbReference>
<keyword evidence="2 6" id="KW-0560">Oxidoreductase</keyword>
<dbReference type="PROSITE" id="PS00687">
    <property type="entry name" value="ALDEHYDE_DEHYDR_GLU"/>
    <property type="match status" value="1"/>
</dbReference>
<dbReference type="SUPFAM" id="SSF53720">
    <property type="entry name" value="ALDH-like"/>
    <property type="match status" value="1"/>
</dbReference>
<dbReference type="FunFam" id="3.40.605.10:FF:000026">
    <property type="entry name" value="Aldehyde dehydrogenase, putative"/>
    <property type="match status" value="1"/>
</dbReference>
<name>A0A1H9RDP9_9BACI</name>